<dbReference type="Proteomes" id="UP000185473">
    <property type="component" value="Plasmid pFOL01"/>
</dbReference>
<name>A0A1L6RED0_9LACO</name>
<evidence type="ECO:0000313" key="2">
    <source>
        <dbReference type="Proteomes" id="UP000185473"/>
    </source>
</evidence>
<gene>
    <name evidence="1" type="ORF">FOL01_p020</name>
</gene>
<dbReference type="RefSeq" id="WP_075270658.1">
    <property type="nucleotide sequence ID" value="NZ_CP014333.1"/>
</dbReference>
<dbReference type="EMBL" id="CP014333">
    <property type="protein sequence ID" value="APS42895.1"/>
    <property type="molecule type" value="Genomic_DNA"/>
</dbReference>
<evidence type="ECO:0008006" key="3">
    <source>
        <dbReference type="Google" id="ProtNLM"/>
    </source>
</evidence>
<organism evidence="1 2">
    <name type="scientific">Weissella jogaejeotgali</name>
    <dbReference type="NCBI Taxonomy" id="1631871"/>
    <lineage>
        <taxon>Bacteria</taxon>
        <taxon>Bacillati</taxon>
        <taxon>Bacillota</taxon>
        <taxon>Bacilli</taxon>
        <taxon>Lactobacillales</taxon>
        <taxon>Lactobacillaceae</taxon>
        <taxon>Weissella</taxon>
    </lineage>
</organism>
<keyword evidence="1" id="KW-0614">Plasmid</keyword>
<accession>A0A1L6RED0</accession>
<keyword evidence="2" id="KW-1185">Reference proteome</keyword>
<evidence type="ECO:0000313" key="1">
    <source>
        <dbReference type="EMBL" id="APS42895.1"/>
    </source>
</evidence>
<dbReference type="AlphaFoldDB" id="A0A1L6RED0"/>
<geneLocation type="plasmid" evidence="2">
    <name>pfol01</name>
</geneLocation>
<dbReference type="KEGG" id="wjo:FOL01_p020"/>
<sequence length="78" mass="9095">MAFNPENKQIKQALQKTEQIEPKDKLVIPVFNDADEDERTKNYTFSLQPSVRTRLDALAKEHNFKSASKFLNELIKNM</sequence>
<protein>
    <recommendedName>
        <fullName evidence="3">CopG family transcriptional regulator</fullName>
    </recommendedName>
</protein>
<proteinExistence type="predicted"/>
<dbReference type="OrthoDB" id="2236215at2"/>
<reference evidence="1 2" key="1">
    <citation type="submission" date="2016-03" db="EMBL/GenBank/DDBJ databases">
        <title>Complete Genome Sequence of Weissella jogaejeotgali FOL01.</title>
        <authorList>
            <person name="Lee J.-H."/>
            <person name="Ku H.-J."/>
        </authorList>
    </citation>
    <scope>NUCLEOTIDE SEQUENCE [LARGE SCALE GENOMIC DNA]</scope>
    <source>
        <strain evidence="1 2">FOL01</strain>
        <plasmid evidence="2">pfol01</plasmid>
    </source>
</reference>